<dbReference type="EMBL" id="ON392164">
    <property type="protein sequence ID" value="URC17971.1"/>
    <property type="molecule type" value="Genomic_DNA"/>
</dbReference>
<keyword evidence="1" id="KW-0175">Coiled coil</keyword>
<name>A0A9E7E5C0_9CAUD</name>
<dbReference type="RefSeq" id="YP_010756285.1">
    <property type="nucleotide sequence ID" value="NC_073485.1"/>
</dbReference>
<organism evidence="2 3">
    <name type="scientific">Streptomyces phage AxeJC</name>
    <dbReference type="NCBI Taxonomy" id="2926084"/>
    <lineage>
        <taxon>Viruses</taxon>
        <taxon>Duplodnaviria</taxon>
        <taxon>Heunggongvirae</taxon>
        <taxon>Uroviricota</taxon>
        <taxon>Caudoviricetes</taxon>
        <taxon>Ignaciovirus</taxon>
        <taxon>Ignaciovirus axejc</taxon>
    </lineage>
</organism>
<dbReference type="KEGG" id="vg:80026040"/>
<evidence type="ECO:0000256" key="1">
    <source>
        <dbReference type="SAM" id="Coils"/>
    </source>
</evidence>
<dbReference type="Proteomes" id="UP001056546">
    <property type="component" value="Segment"/>
</dbReference>
<feature type="coiled-coil region" evidence="1">
    <location>
        <begin position="68"/>
        <end position="102"/>
    </location>
</feature>
<protein>
    <submittedName>
        <fullName evidence="2">Uncharacterized protein</fullName>
    </submittedName>
</protein>
<accession>A0A9E7E5C0</accession>
<proteinExistence type="predicted"/>
<keyword evidence="3" id="KW-1185">Reference proteome</keyword>
<sequence>MARRTMAARRRRAAERQARREVLAHLLSRVDRGVITDAERPLLRAHVEWELRESDDLRRTVQGQQTVIQRQAAQLDAAHDAIREAEQDAADAREQLHTHQAVEAQRQDRAARIAHLTTLEPQP</sequence>
<evidence type="ECO:0000313" key="2">
    <source>
        <dbReference type="EMBL" id="URC17971.1"/>
    </source>
</evidence>
<reference evidence="2" key="1">
    <citation type="submission" date="2022-04" db="EMBL/GenBank/DDBJ databases">
        <authorList>
            <person name="Acosta J.L."/>
            <person name="Gallegos M.G."/>
            <person name="Jefferson N.D."/>
            <person name="Pascarella G.P."/>
            <person name="Nath S."/>
            <person name="Sulaiman A."/>
            <person name="Layton S.R."/>
            <person name="Maneekul J."/>
            <person name="Kim T."/>
            <person name="Kwon T."/>
            <person name="Hughes L.E."/>
            <person name="Garlena R.A."/>
            <person name="Russell D.A."/>
            <person name="Jacobs-Sera D."/>
            <person name="Hatfull G.F."/>
        </authorList>
    </citation>
    <scope>NUCLEOTIDE SEQUENCE</scope>
</reference>
<dbReference type="GeneID" id="80026040"/>
<gene>
    <name evidence="2" type="primary">49</name>
    <name evidence="2" type="ORF">SEA_AXEJC_49</name>
</gene>
<evidence type="ECO:0000313" key="3">
    <source>
        <dbReference type="Proteomes" id="UP001056546"/>
    </source>
</evidence>